<dbReference type="InterPro" id="IPR029063">
    <property type="entry name" value="SAM-dependent_MTases_sf"/>
</dbReference>
<reference evidence="2 3" key="1">
    <citation type="journal article" date="2016" name="Nat. Commun.">
        <title>Thousands of microbial genomes shed light on interconnected biogeochemical processes in an aquifer system.</title>
        <authorList>
            <person name="Anantharaman K."/>
            <person name="Brown C.T."/>
            <person name="Hug L.A."/>
            <person name="Sharon I."/>
            <person name="Castelle C.J."/>
            <person name="Probst A.J."/>
            <person name="Thomas B.C."/>
            <person name="Singh A."/>
            <person name="Wilkins M.J."/>
            <person name="Karaoz U."/>
            <person name="Brodie E.L."/>
            <person name="Williams K.H."/>
            <person name="Hubbard S.S."/>
            <person name="Banfield J.F."/>
        </authorList>
    </citation>
    <scope>NUCLEOTIDE SEQUENCE [LARGE SCALE GENOMIC DNA]</scope>
</reference>
<protein>
    <recommendedName>
        <fullName evidence="1">Methyltransferase type 11 domain-containing protein</fullName>
    </recommendedName>
</protein>
<dbReference type="Proteomes" id="UP000178336">
    <property type="component" value="Unassembled WGS sequence"/>
</dbReference>
<dbReference type="GO" id="GO:0008757">
    <property type="term" value="F:S-adenosylmethionine-dependent methyltransferase activity"/>
    <property type="evidence" value="ECO:0007669"/>
    <property type="project" value="InterPro"/>
</dbReference>
<evidence type="ECO:0000313" key="2">
    <source>
        <dbReference type="EMBL" id="OGD96021.1"/>
    </source>
</evidence>
<comment type="caution">
    <text evidence="2">The sequence shown here is derived from an EMBL/GenBank/DDBJ whole genome shotgun (WGS) entry which is preliminary data.</text>
</comment>
<dbReference type="SUPFAM" id="SSF53335">
    <property type="entry name" value="S-adenosyl-L-methionine-dependent methyltransferases"/>
    <property type="match status" value="1"/>
</dbReference>
<dbReference type="InterPro" id="IPR013216">
    <property type="entry name" value="Methyltransf_11"/>
</dbReference>
<proteinExistence type="predicted"/>
<dbReference type="STRING" id="1797724.A3A48_00085"/>
<gene>
    <name evidence="2" type="ORF">A3A48_00085</name>
</gene>
<evidence type="ECO:0000313" key="3">
    <source>
        <dbReference type="Proteomes" id="UP000178336"/>
    </source>
</evidence>
<name>A0A1F5GVY0_9BACT</name>
<accession>A0A1F5GVY0</accession>
<dbReference type="EMBL" id="MFBN01000002">
    <property type="protein sequence ID" value="OGD96021.1"/>
    <property type="molecule type" value="Genomic_DNA"/>
</dbReference>
<dbReference type="Gene3D" id="3.40.50.150">
    <property type="entry name" value="Vaccinia Virus protein VP39"/>
    <property type="match status" value="1"/>
</dbReference>
<sequence length="213" mass="25316">MINFRKYINPVWARKRRYERICHLVKLKSSDTILDVGCGEGLSFEVFNKKNKITGLDTFARQKIFQSNFNYHRGDAEDMSFFNNRQFDLVICIGVLEHIFPITKLEKIAREIQRVGKSYVVVIPHFYTPIEPHYQLPFWQLYPDSVKSFLIKHFSIGWFGKNSQGKFEKLNYFKKEKWRSLFPSSSIVFYNYIPGGIIKNYIIYKGYGGIYRF</sequence>
<feature type="domain" description="Methyltransferase type 11" evidence="1">
    <location>
        <begin position="34"/>
        <end position="118"/>
    </location>
</feature>
<dbReference type="CDD" id="cd02440">
    <property type="entry name" value="AdoMet_MTases"/>
    <property type="match status" value="1"/>
</dbReference>
<dbReference type="Pfam" id="PF08241">
    <property type="entry name" value="Methyltransf_11"/>
    <property type="match status" value="1"/>
</dbReference>
<dbReference type="AlphaFoldDB" id="A0A1F5GVY0"/>
<organism evidence="2 3">
    <name type="scientific">Candidatus Curtissbacteria bacterium RIFCSPLOWO2_01_FULL_37_9</name>
    <dbReference type="NCBI Taxonomy" id="1797724"/>
    <lineage>
        <taxon>Bacteria</taxon>
        <taxon>Candidatus Curtissiibacteriota</taxon>
    </lineage>
</organism>
<evidence type="ECO:0000259" key="1">
    <source>
        <dbReference type="Pfam" id="PF08241"/>
    </source>
</evidence>